<comment type="caution">
    <text evidence="7">The sequence shown here is derived from an EMBL/GenBank/DDBJ whole genome shotgun (WGS) entry which is preliminary data.</text>
</comment>
<sequence>MHSLLFVCHGNICRSTMAEFVMKELVRQAGRAEEFCIASAATSREEIGNDTHSGTKEQLEKHGIPFTRRHAVQIKRSDYDQYDLILVFDQENIREVRRICGPDAEHKVYSLADFAHLGRDIADPWYTGDFVRTYDDVSACCQALLAQLERTKGDVLTKTLQGKA</sequence>
<comment type="similarity">
    <text evidence="1">Belongs to the low molecular weight phosphotyrosine protein phosphatase family.</text>
</comment>
<dbReference type="Pfam" id="PF01451">
    <property type="entry name" value="LMWPc"/>
    <property type="match status" value="1"/>
</dbReference>
<dbReference type="PANTHER" id="PTHR11717:SF7">
    <property type="entry name" value="LOW MOLECULAR WEIGHT PHOSPHOTYROSINE PROTEIN PHOSPHATASE"/>
    <property type="match status" value="1"/>
</dbReference>
<dbReference type="InterPro" id="IPR036196">
    <property type="entry name" value="Ptyr_pPase_sf"/>
</dbReference>
<evidence type="ECO:0000256" key="2">
    <source>
        <dbReference type="ARBA" id="ARBA00013064"/>
    </source>
</evidence>
<keyword evidence="8" id="KW-1185">Reference proteome</keyword>
<dbReference type="InterPro" id="IPR023485">
    <property type="entry name" value="Ptyr_pPase"/>
</dbReference>
<dbReference type="InterPro" id="IPR017867">
    <property type="entry name" value="Tyr_phospatase_low_mol_wt"/>
</dbReference>
<dbReference type="PANTHER" id="PTHR11717">
    <property type="entry name" value="LOW MOLECULAR WEIGHT PROTEIN TYROSINE PHOSPHATASE"/>
    <property type="match status" value="1"/>
</dbReference>
<comment type="catalytic activity">
    <reaction evidence="5">
        <text>O-phospho-L-tyrosyl-[protein] + H2O = L-tyrosyl-[protein] + phosphate</text>
        <dbReference type="Rhea" id="RHEA:10684"/>
        <dbReference type="Rhea" id="RHEA-COMP:10136"/>
        <dbReference type="Rhea" id="RHEA-COMP:20101"/>
        <dbReference type="ChEBI" id="CHEBI:15377"/>
        <dbReference type="ChEBI" id="CHEBI:43474"/>
        <dbReference type="ChEBI" id="CHEBI:46858"/>
        <dbReference type="ChEBI" id="CHEBI:61978"/>
        <dbReference type="EC" id="3.1.3.48"/>
    </reaction>
</comment>
<evidence type="ECO:0000313" key="7">
    <source>
        <dbReference type="EMBL" id="MBC3536226.1"/>
    </source>
</evidence>
<dbReference type="PRINTS" id="PR00719">
    <property type="entry name" value="LMWPTPASE"/>
</dbReference>
<dbReference type="EMBL" id="JACOGK010000006">
    <property type="protein sequence ID" value="MBC3536226.1"/>
    <property type="molecule type" value="Genomic_DNA"/>
</dbReference>
<gene>
    <name evidence="7" type="ORF">H8J70_03030</name>
</gene>
<evidence type="ECO:0000256" key="1">
    <source>
        <dbReference type="ARBA" id="ARBA00011063"/>
    </source>
</evidence>
<proteinExistence type="inferred from homology"/>
<protein>
    <recommendedName>
        <fullName evidence="2">protein-tyrosine-phosphatase</fullName>
        <ecNumber evidence="2">3.1.3.48</ecNumber>
    </recommendedName>
</protein>
<evidence type="ECO:0000256" key="3">
    <source>
        <dbReference type="ARBA" id="ARBA00022801"/>
    </source>
</evidence>
<accession>A0ABR6VJ49</accession>
<reference evidence="7 8" key="1">
    <citation type="submission" date="2020-08" db="EMBL/GenBank/DDBJ databases">
        <authorList>
            <person name="Liu C."/>
            <person name="Sun Q."/>
        </authorList>
    </citation>
    <scope>NUCLEOTIDE SEQUENCE [LARGE SCALE GENOMIC DNA]</scope>
    <source>
        <strain evidence="7 8">NSJ-59</strain>
    </source>
</reference>
<evidence type="ECO:0000256" key="4">
    <source>
        <dbReference type="ARBA" id="ARBA00022912"/>
    </source>
</evidence>
<dbReference type="EC" id="3.1.3.48" evidence="2"/>
<dbReference type="Proteomes" id="UP000606870">
    <property type="component" value="Unassembled WGS sequence"/>
</dbReference>
<dbReference type="SMART" id="SM00226">
    <property type="entry name" value="LMWPc"/>
    <property type="match status" value="1"/>
</dbReference>
<dbReference type="CDD" id="cd16343">
    <property type="entry name" value="LMWPTP"/>
    <property type="match status" value="1"/>
</dbReference>
<evidence type="ECO:0000313" key="8">
    <source>
        <dbReference type="Proteomes" id="UP000606870"/>
    </source>
</evidence>
<feature type="domain" description="Phosphotyrosine protein phosphatase I" evidence="6">
    <location>
        <begin position="2"/>
        <end position="147"/>
    </location>
</feature>
<evidence type="ECO:0000256" key="5">
    <source>
        <dbReference type="ARBA" id="ARBA00051722"/>
    </source>
</evidence>
<dbReference type="SUPFAM" id="SSF52788">
    <property type="entry name" value="Phosphotyrosine protein phosphatases I"/>
    <property type="match status" value="1"/>
</dbReference>
<keyword evidence="3" id="KW-0378">Hydrolase</keyword>
<dbReference type="InterPro" id="IPR050438">
    <property type="entry name" value="LMW_PTPase"/>
</dbReference>
<keyword evidence="4" id="KW-0904">Protein phosphatase</keyword>
<organism evidence="7 8">
    <name type="scientific">Megasphaera hominis</name>
    <dbReference type="NCBI Taxonomy" id="159836"/>
    <lineage>
        <taxon>Bacteria</taxon>
        <taxon>Bacillati</taxon>
        <taxon>Bacillota</taxon>
        <taxon>Negativicutes</taxon>
        <taxon>Veillonellales</taxon>
        <taxon>Veillonellaceae</taxon>
        <taxon>Megasphaera</taxon>
    </lineage>
</organism>
<name>A0ABR6VJ49_9FIRM</name>
<dbReference type="Gene3D" id="3.40.50.2300">
    <property type="match status" value="1"/>
</dbReference>
<evidence type="ECO:0000259" key="6">
    <source>
        <dbReference type="SMART" id="SM00226"/>
    </source>
</evidence>
<dbReference type="RefSeq" id="WP_186502389.1">
    <property type="nucleotide sequence ID" value="NZ_JACOGK010000006.1"/>
</dbReference>